<evidence type="ECO:0000313" key="3">
    <source>
        <dbReference type="EMBL" id="PVV04573.1"/>
    </source>
</evidence>
<evidence type="ECO:0000256" key="1">
    <source>
        <dbReference type="SAM" id="MobiDB-lite"/>
    </source>
</evidence>
<feature type="signal peptide" evidence="2">
    <location>
        <begin position="1"/>
        <end position="31"/>
    </location>
</feature>
<evidence type="ECO:0008006" key="5">
    <source>
        <dbReference type="Google" id="ProtNLM"/>
    </source>
</evidence>
<organism evidence="3 4">
    <name type="scientific">Smittium megazygosporum</name>
    <dbReference type="NCBI Taxonomy" id="133381"/>
    <lineage>
        <taxon>Eukaryota</taxon>
        <taxon>Fungi</taxon>
        <taxon>Fungi incertae sedis</taxon>
        <taxon>Zoopagomycota</taxon>
        <taxon>Kickxellomycotina</taxon>
        <taxon>Harpellomycetes</taxon>
        <taxon>Harpellales</taxon>
        <taxon>Legeriomycetaceae</taxon>
        <taxon>Smittium</taxon>
    </lineage>
</organism>
<accession>A0A2T9ZIX3</accession>
<protein>
    <recommendedName>
        <fullName evidence="5">Peptidase S1 domain-containing protein</fullName>
    </recommendedName>
</protein>
<feature type="chain" id="PRO_5015500588" description="Peptidase S1 domain-containing protein" evidence="2">
    <location>
        <begin position="32"/>
        <end position="413"/>
    </location>
</feature>
<proteinExistence type="predicted"/>
<dbReference type="OrthoDB" id="10534515at2759"/>
<keyword evidence="2" id="KW-0732">Signal</keyword>
<feature type="region of interest" description="Disordered" evidence="1">
    <location>
        <begin position="352"/>
        <end position="381"/>
    </location>
</feature>
<dbReference type="Proteomes" id="UP000245609">
    <property type="component" value="Unassembled WGS sequence"/>
</dbReference>
<dbReference type="SUPFAM" id="SSF50494">
    <property type="entry name" value="Trypsin-like serine proteases"/>
    <property type="match status" value="1"/>
</dbReference>
<feature type="compositionally biased region" description="Low complexity" evidence="1">
    <location>
        <begin position="365"/>
        <end position="381"/>
    </location>
</feature>
<name>A0A2T9ZIX3_9FUNG</name>
<dbReference type="AlphaFoldDB" id="A0A2T9ZIX3"/>
<reference evidence="3 4" key="1">
    <citation type="journal article" date="2018" name="MBio">
        <title>Comparative Genomics Reveals the Core Gene Toolbox for the Fungus-Insect Symbiosis.</title>
        <authorList>
            <person name="Wang Y."/>
            <person name="Stata M."/>
            <person name="Wang W."/>
            <person name="Stajich J.E."/>
            <person name="White M.M."/>
            <person name="Moncalvo J.M."/>
        </authorList>
    </citation>
    <scope>NUCLEOTIDE SEQUENCE [LARGE SCALE GENOMIC DNA]</scope>
    <source>
        <strain evidence="3 4">SC-DP-2</strain>
    </source>
</reference>
<dbReference type="InterPro" id="IPR043504">
    <property type="entry name" value="Peptidase_S1_PA_chymotrypsin"/>
</dbReference>
<evidence type="ECO:0000256" key="2">
    <source>
        <dbReference type="SAM" id="SignalP"/>
    </source>
</evidence>
<evidence type="ECO:0000313" key="4">
    <source>
        <dbReference type="Proteomes" id="UP000245609"/>
    </source>
</evidence>
<gene>
    <name evidence="3" type="ORF">BB560_000926</name>
</gene>
<keyword evidence="4" id="KW-1185">Reference proteome</keyword>
<comment type="caution">
    <text evidence="3">The sequence shown here is derived from an EMBL/GenBank/DDBJ whole genome shotgun (WGS) entry which is preliminary data.</text>
</comment>
<sequence length="413" mass="44301">MDSNSVKPLLVYSSKLILVLLCFSFLSLTTARSASDSQKIPDIKNITEAISKDPSLLMPAQGGLGLKLRQSDSSVSEQIKFTSNVLQSGTFIASLAISKDGVNTRACTTTIIGESSFLTSYKCLKNLNLTTDLSSLSIFAGDENRFVINPQGSGLSVAKAFLDDTSGLALLLSKNKMRFNKFTQKIPISIRTVGSGDTVFLLKPEPYETTPFNRVLVAQEEGCKALNSNFTKQSELFICTNPTETQTKCNDKYGGDPIVGFTSGGLVLLGISGEYTSSSNAQDPCSDPKALRFSTKVSNYLGFIALATQTEVKNLTSDVVLQFTSADTGPVPDQMSLIRNISDSVTQILQKNGDNNATSGEIDSSESNNNATNTTTSSKSSSFSITKANSLENSYSIACFAFLISMALLLNYI</sequence>
<feature type="compositionally biased region" description="Polar residues" evidence="1">
    <location>
        <begin position="352"/>
        <end position="362"/>
    </location>
</feature>
<dbReference type="EMBL" id="MBFS01000107">
    <property type="protein sequence ID" value="PVV04573.1"/>
    <property type="molecule type" value="Genomic_DNA"/>
</dbReference>
<dbReference type="InterPro" id="IPR009003">
    <property type="entry name" value="Peptidase_S1_PA"/>
</dbReference>
<dbReference type="Gene3D" id="2.40.10.10">
    <property type="entry name" value="Trypsin-like serine proteases"/>
    <property type="match status" value="1"/>
</dbReference>